<dbReference type="InterPro" id="IPR002397">
    <property type="entry name" value="Cyt_P450_B"/>
</dbReference>
<proteinExistence type="inferred from homology"/>
<protein>
    <recommendedName>
        <fullName evidence="3">Cytochrome P450</fullName>
    </recommendedName>
</protein>
<accession>A0A382GSJ1</accession>
<dbReference type="GO" id="GO:0020037">
    <property type="term" value="F:heme binding"/>
    <property type="evidence" value="ECO:0007669"/>
    <property type="project" value="InterPro"/>
</dbReference>
<feature type="non-terminal residue" evidence="2">
    <location>
        <position position="337"/>
    </location>
</feature>
<dbReference type="SUPFAM" id="SSF48264">
    <property type="entry name" value="Cytochrome P450"/>
    <property type="match status" value="1"/>
</dbReference>
<dbReference type="PRINTS" id="PR00359">
    <property type="entry name" value="BP450"/>
</dbReference>
<feature type="non-terminal residue" evidence="2">
    <location>
        <position position="1"/>
    </location>
</feature>
<reference evidence="2" key="1">
    <citation type="submission" date="2018-05" db="EMBL/GenBank/DDBJ databases">
        <authorList>
            <person name="Lanie J.A."/>
            <person name="Ng W.-L."/>
            <person name="Kazmierczak K.M."/>
            <person name="Andrzejewski T.M."/>
            <person name="Davidsen T.M."/>
            <person name="Wayne K.J."/>
            <person name="Tettelin H."/>
            <person name="Glass J.I."/>
            <person name="Rusch D."/>
            <person name="Podicherti R."/>
            <person name="Tsui H.-C.T."/>
            <person name="Winkler M.E."/>
        </authorList>
    </citation>
    <scope>NUCLEOTIDE SEQUENCE</scope>
</reference>
<name>A0A382GSJ1_9ZZZZ</name>
<dbReference type="Gene3D" id="1.10.630.10">
    <property type="entry name" value="Cytochrome P450"/>
    <property type="match status" value="1"/>
</dbReference>
<evidence type="ECO:0000313" key="2">
    <source>
        <dbReference type="EMBL" id="SVB77939.1"/>
    </source>
</evidence>
<sequence length="337" mass="38017">VTWSPFSADTLAAPASGVQYLLKECPVHYCEEFEPAFYTLSRYEDVAAALRDVETFSSHYGQGPRFTDPAGMLCDPPQHTFYRKLLQGWFTPVAVEALREPVVELTNDLVDKILAGDGRFDAHDEFAFPLPVIIIARLLGVPDSELDQFKYWSDIQVAAMGSADPAQYMEEQQAFLEYMRDHLHYRRQQIEADEDDVEDLLSAVAGARDENGDFTGESDALSVLNQLLVGGNETTTSLITNLLWRLLEKPERWQTLLEDQSLIPQVVEESLRFDPPVLGLYRNTKRDIVLHGQMIPSGSKVYIHYAAANRDATVFPDPDEFDVSRIPQRHMSFGLGV</sequence>
<evidence type="ECO:0000256" key="1">
    <source>
        <dbReference type="ARBA" id="ARBA00010617"/>
    </source>
</evidence>
<dbReference type="Pfam" id="PF00067">
    <property type="entry name" value="p450"/>
    <property type="match status" value="1"/>
</dbReference>
<dbReference type="GO" id="GO:0004497">
    <property type="term" value="F:monooxygenase activity"/>
    <property type="evidence" value="ECO:0007669"/>
    <property type="project" value="InterPro"/>
</dbReference>
<organism evidence="2">
    <name type="scientific">marine metagenome</name>
    <dbReference type="NCBI Taxonomy" id="408172"/>
    <lineage>
        <taxon>unclassified sequences</taxon>
        <taxon>metagenomes</taxon>
        <taxon>ecological metagenomes</taxon>
    </lineage>
</organism>
<comment type="similarity">
    <text evidence="1">Belongs to the cytochrome P450 family.</text>
</comment>
<dbReference type="GO" id="GO:0005506">
    <property type="term" value="F:iron ion binding"/>
    <property type="evidence" value="ECO:0007669"/>
    <property type="project" value="InterPro"/>
</dbReference>
<evidence type="ECO:0008006" key="3">
    <source>
        <dbReference type="Google" id="ProtNLM"/>
    </source>
</evidence>
<dbReference type="AlphaFoldDB" id="A0A382GSJ1"/>
<dbReference type="InterPro" id="IPR001128">
    <property type="entry name" value="Cyt_P450"/>
</dbReference>
<gene>
    <name evidence="2" type="ORF">METZ01_LOCUS230793</name>
</gene>
<dbReference type="EMBL" id="UINC01057119">
    <property type="protein sequence ID" value="SVB77939.1"/>
    <property type="molecule type" value="Genomic_DNA"/>
</dbReference>
<dbReference type="InterPro" id="IPR036396">
    <property type="entry name" value="Cyt_P450_sf"/>
</dbReference>
<dbReference type="GO" id="GO:0016705">
    <property type="term" value="F:oxidoreductase activity, acting on paired donors, with incorporation or reduction of molecular oxygen"/>
    <property type="evidence" value="ECO:0007669"/>
    <property type="project" value="InterPro"/>
</dbReference>
<dbReference type="PANTHER" id="PTHR46696:SF6">
    <property type="entry name" value="P450, PUTATIVE (EUROFUNG)-RELATED"/>
    <property type="match status" value="1"/>
</dbReference>
<dbReference type="PANTHER" id="PTHR46696">
    <property type="entry name" value="P450, PUTATIVE (EUROFUNG)-RELATED"/>
    <property type="match status" value="1"/>
</dbReference>